<sequence length="155" mass="16848">MARTPSIAVVIEGGLVKVTLVEDWPSHVPLPRVVIVDYDDEGASDDELTTFNIGNDVLDARCHEEIPSVYESFTKPALSPRAVLRALGVAADDDDEQPPLEVARRVRQEILDLDARINVTGQAPTGSDYNELYVLANCGLIEVLKSLGDSTNFGE</sequence>
<organism evidence="1 2">
    <name type="scientific">Azoarcus taiwanensis</name>
    <dbReference type="NCBI Taxonomy" id="666964"/>
    <lineage>
        <taxon>Bacteria</taxon>
        <taxon>Pseudomonadati</taxon>
        <taxon>Pseudomonadota</taxon>
        <taxon>Betaproteobacteria</taxon>
        <taxon>Rhodocyclales</taxon>
        <taxon>Zoogloeaceae</taxon>
        <taxon>Azoarcus</taxon>
    </lineage>
</organism>
<dbReference type="Proteomes" id="UP000599523">
    <property type="component" value="Unassembled WGS sequence"/>
</dbReference>
<dbReference type="AlphaFoldDB" id="A0A972FJY4"/>
<protein>
    <submittedName>
        <fullName evidence="1">Uncharacterized protein</fullName>
    </submittedName>
</protein>
<gene>
    <name evidence="1" type="ORF">GPA21_11930</name>
</gene>
<reference evidence="1" key="1">
    <citation type="submission" date="2019-12" db="EMBL/GenBank/DDBJ databases">
        <title>Comparative genomics gives insights into the taxonomy of the Azoarcus-Aromatoleum group and reveals separate origins of nif in the plant-associated Azoarcus and non-plant-associated Aromatoleum sub-groups.</title>
        <authorList>
            <person name="Lafos M."/>
            <person name="Maluk M."/>
            <person name="Batista M."/>
            <person name="Junghare M."/>
            <person name="Carmona M."/>
            <person name="Faoro H."/>
            <person name="Cruz L.M."/>
            <person name="Battistoni F."/>
            <person name="De Souza E."/>
            <person name="Pedrosa F."/>
            <person name="Chen W.-M."/>
            <person name="Poole P.S."/>
            <person name="Dixon R.A."/>
            <person name="James E.K."/>
        </authorList>
    </citation>
    <scope>NUCLEOTIDE SEQUENCE</scope>
    <source>
        <strain evidence="1">NSC3</strain>
    </source>
</reference>
<keyword evidence="2" id="KW-1185">Reference proteome</keyword>
<comment type="caution">
    <text evidence="1">The sequence shown here is derived from an EMBL/GenBank/DDBJ whole genome shotgun (WGS) entry which is preliminary data.</text>
</comment>
<proteinExistence type="predicted"/>
<name>A0A972FJY4_9RHOO</name>
<evidence type="ECO:0000313" key="2">
    <source>
        <dbReference type="Proteomes" id="UP000599523"/>
    </source>
</evidence>
<accession>A0A972FJY4</accession>
<evidence type="ECO:0000313" key="1">
    <source>
        <dbReference type="EMBL" id="NMG03676.1"/>
    </source>
</evidence>
<dbReference type="EMBL" id="WTVM01000068">
    <property type="protein sequence ID" value="NMG03676.1"/>
    <property type="molecule type" value="Genomic_DNA"/>
</dbReference>
<dbReference type="RefSeq" id="WP_168988389.1">
    <property type="nucleotide sequence ID" value="NZ_CAWPHM010000295.1"/>
</dbReference>